<evidence type="ECO:0000259" key="1">
    <source>
        <dbReference type="Pfam" id="PF23082"/>
    </source>
</evidence>
<dbReference type="Proteomes" id="UP000594263">
    <property type="component" value="Unplaced"/>
</dbReference>
<proteinExistence type="predicted"/>
<protein>
    <recommendedName>
        <fullName evidence="1">Myb-like domain-containing protein</fullName>
    </recommendedName>
</protein>
<dbReference type="Pfam" id="PF23082">
    <property type="entry name" value="Myb_DNA-binding_2"/>
    <property type="match status" value="1"/>
</dbReference>
<feature type="domain" description="Myb-like" evidence="1">
    <location>
        <begin position="12"/>
        <end position="52"/>
    </location>
</feature>
<dbReference type="Gene3D" id="1.10.10.60">
    <property type="entry name" value="Homeodomain-like"/>
    <property type="match status" value="1"/>
</dbReference>
<dbReference type="SUPFAM" id="SSF46689">
    <property type="entry name" value="Homeodomain-like"/>
    <property type="match status" value="1"/>
</dbReference>
<dbReference type="AlphaFoldDB" id="A0A7N0V4M6"/>
<dbReference type="InterPro" id="IPR009057">
    <property type="entry name" value="Homeodomain-like_sf"/>
</dbReference>
<dbReference type="EnsemblPlants" id="Kaladp0099s0037.1.v1.1">
    <property type="protein sequence ID" value="Kaladp0099s0037.1.v1.1.CDS.1"/>
    <property type="gene ID" value="Kaladp0099s0037.v1.1"/>
</dbReference>
<dbReference type="InterPro" id="IPR001005">
    <property type="entry name" value="SANT/Myb"/>
</dbReference>
<dbReference type="Gramene" id="Kaladp0099s0037.1.v1.1">
    <property type="protein sequence ID" value="Kaladp0099s0037.1.v1.1.CDS.1"/>
    <property type="gene ID" value="Kaladp0099s0037.v1.1"/>
</dbReference>
<keyword evidence="3" id="KW-1185">Reference proteome</keyword>
<evidence type="ECO:0000313" key="3">
    <source>
        <dbReference type="Proteomes" id="UP000594263"/>
    </source>
</evidence>
<sequence>MASLICSPFPVWTSLEDLMLEFALVMYPDDTPGRWEKVARVMGVIGSAEEMKRHYYHRRVEDCNACLVASS</sequence>
<reference evidence="2" key="1">
    <citation type="submission" date="2021-01" db="UniProtKB">
        <authorList>
            <consortium name="EnsemblPlants"/>
        </authorList>
    </citation>
    <scope>IDENTIFICATION</scope>
</reference>
<evidence type="ECO:0000313" key="2">
    <source>
        <dbReference type="EnsemblPlants" id="Kaladp0099s0037.1.v1.1.CDS.1"/>
    </source>
</evidence>
<name>A0A7N0V4M6_KALFE</name>
<dbReference type="CDD" id="cd00167">
    <property type="entry name" value="SANT"/>
    <property type="match status" value="1"/>
</dbReference>
<organism evidence="2 3">
    <name type="scientific">Kalanchoe fedtschenkoi</name>
    <name type="common">Lavender scallops</name>
    <name type="synonym">South American air plant</name>
    <dbReference type="NCBI Taxonomy" id="63787"/>
    <lineage>
        <taxon>Eukaryota</taxon>
        <taxon>Viridiplantae</taxon>
        <taxon>Streptophyta</taxon>
        <taxon>Embryophyta</taxon>
        <taxon>Tracheophyta</taxon>
        <taxon>Spermatophyta</taxon>
        <taxon>Magnoliopsida</taxon>
        <taxon>eudicotyledons</taxon>
        <taxon>Gunneridae</taxon>
        <taxon>Pentapetalae</taxon>
        <taxon>Saxifragales</taxon>
        <taxon>Crassulaceae</taxon>
        <taxon>Kalanchoe</taxon>
    </lineage>
</organism>
<accession>A0A7N0V4M6</accession>